<name>A0A662ZH67_9GAMM</name>
<organism evidence="1 2">
    <name type="scientific">Ruminobacter amylophilus</name>
    <dbReference type="NCBI Taxonomy" id="867"/>
    <lineage>
        <taxon>Bacteria</taxon>
        <taxon>Pseudomonadati</taxon>
        <taxon>Pseudomonadota</taxon>
        <taxon>Gammaproteobacteria</taxon>
        <taxon>Aeromonadales</taxon>
        <taxon>Succinivibrionaceae</taxon>
        <taxon>Ruminobacter</taxon>
    </lineage>
</organism>
<dbReference type="EMBL" id="FOXF01000018">
    <property type="protein sequence ID" value="SFP37307.1"/>
    <property type="molecule type" value="Genomic_DNA"/>
</dbReference>
<accession>A0A662ZH67</accession>
<evidence type="ECO:0000313" key="1">
    <source>
        <dbReference type="EMBL" id="SFP37307.1"/>
    </source>
</evidence>
<proteinExistence type="predicted"/>
<dbReference type="OrthoDB" id="9904721at2"/>
<evidence type="ECO:0000313" key="2">
    <source>
        <dbReference type="Proteomes" id="UP000243745"/>
    </source>
</evidence>
<protein>
    <submittedName>
        <fullName evidence="1">Uncharacterized protein</fullName>
    </submittedName>
</protein>
<gene>
    <name evidence="1" type="ORF">SAMN02910344_01219</name>
</gene>
<keyword evidence="2" id="KW-1185">Reference proteome</keyword>
<reference evidence="1 2" key="1">
    <citation type="submission" date="2016-10" db="EMBL/GenBank/DDBJ databases">
        <authorList>
            <person name="Varghese N."/>
            <person name="Submissions S."/>
        </authorList>
    </citation>
    <scope>NUCLEOTIDE SEQUENCE [LARGE SCALE GENOMIC DNA]</scope>
    <source>
        <strain evidence="1 2">DSM 1361</strain>
    </source>
</reference>
<dbReference type="RefSeq" id="WP_093141928.1">
    <property type="nucleotide sequence ID" value="NZ_FOXF01000018.1"/>
</dbReference>
<sequence length="102" mass="11091">MYAIREKHACVNGVLFKTFERKTAGLRIEAGTTGFKGGKKRGRGGRAFISLESLGGDFCFLPMFDEKKRVVGFEIAASGDDGVDAVRKALNFACDAIHDQCL</sequence>
<dbReference type="Proteomes" id="UP000243745">
    <property type="component" value="Unassembled WGS sequence"/>
</dbReference>
<dbReference type="AlphaFoldDB" id="A0A662ZH67"/>